<dbReference type="STRING" id="1081109.A0A167XUT3"/>
<dbReference type="Proteomes" id="UP000078544">
    <property type="component" value="Unassembled WGS sequence"/>
</dbReference>
<evidence type="ECO:0000256" key="1">
    <source>
        <dbReference type="SAM" id="MobiDB-lite"/>
    </source>
</evidence>
<proteinExistence type="predicted"/>
<protein>
    <submittedName>
        <fullName evidence="2">Uncharacterized protein</fullName>
    </submittedName>
</protein>
<comment type="caution">
    <text evidence="2">The sequence shown here is derived from an EMBL/GenBank/DDBJ whole genome shotgun (WGS) entry which is preliminary data.</text>
</comment>
<dbReference type="EMBL" id="AZGY01000021">
    <property type="protein sequence ID" value="KZZ90494.1"/>
    <property type="molecule type" value="Genomic_DNA"/>
</dbReference>
<reference evidence="2 3" key="1">
    <citation type="journal article" date="2016" name="Genome Biol. Evol.">
        <title>Divergent and convergent evolution of fungal pathogenicity.</title>
        <authorList>
            <person name="Shang Y."/>
            <person name="Xiao G."/>
            <person name="Zheng P."/>
            <person name="Cen K."/>
            <person name="Zhan S."/>
            <person name="Wang C."/>
        </authorList>
    </citation>
    <scope>NUCLEOTIDE SEQUENCE [LARGE SCALE GENOMIC DNA]</scope>
    <source>
        <strain evidence="2 3">RCEF 2490</strain>
    </source>
</reference>
<gene>
    <name evidence="2" type="ORF">AAL_07180</name>
</gene>
<evidence type="ECO:0000313" key="2">
    <source>
        <dbReference type="EMBL" id="KZZ90494.1"/>
    </source>
</evidence>
<dbReference type="AlphaFoldDB" id="A0A167XUT3"/>
<feature type="region of interest" description="Disordered" evidence="1">
    <location>
        <begin position="1"/>
        <end position="35"/>
    </location>
</feature>
<feature type="compositionally biased region" description="Polar residues" evidence="1">
    <location>
        <begin position="16"/>
        <end position="32"/>
    </location>
</feature>
<accession>A0A167XUT3</accession>
<name>A0A167XUT3_9HYPO</name>
<keyword evidence="3" id="KW-1185">Reference proteome</keyword>
<dbReference type="OrthoDB" id="4167490at2759"/>
<organism evidence="2 3">
    <name type="scientific">Moelleriella libera RCEF 2490</name>
    <dbReference type="NCBI Taxonomy" id="1081109"/>
    <lineage>
        <taxon>Eukaryota</taxon>
        <taxon>Fungi</taxon>
        <taxon>Dikarya</taxon>
        <taxon>Ascomycota</taxon>
        <taxon>Pezizomycotina</taxon>
        <taxon>Sordariomycetes</taxon>
        <taxon>Hypocreomycetidae</taxon>
        <taxon>Hypocreales</taxon>
        <taxon>Clavicipitaceae</taxon>
        <taxon>Moelleriella</taxon>
    </lineage>
</organism>
<sequence length="364" mass="41621">MGPTPIHVRGKRKLPPTTTTTIGGESSQSLQSPPKMLKTLAEVRASRSTRHRASLSSLPVDVLESIFLYSGNLSLPRSSDVIGAKLSRKAIRLLFFMMCFDDMWSVWFGSVCWDDLKGVRGNPDLQVGRDSPHLDINTSFRKTSRVHSELLLLPWVNLDFLLQVQQLWAGKFATDVPYERNVPFPVIDENGQEATYWGYHTNIKPGLIDLHAIFLQDYATALDWPAFYTAGKTWGSQDVHPRARMPPHLLEAPWDEEKKKHLFWMTRGGLQLGRWDPEDWVPWELKVQCLENVIINAEKPDNLVLNCLIGVQTFVHIPRDAVRDIARRVDTRVEWGDDSPETKDILRKTKARLFANLNLSKKLY</sequence>
<evidence type="ECO:0000313" key="3">
    <source>
        <dbReference type="Proteomes" id="UP000078544"/>
    </source>
</evidence>